<dbReference type="PANTHER" id="PTHR22807">
    <property type="entry name" value="NOP2 YEAST -RELATED NOL1/NOP2/FMU SUN DOMAIN-CONTAINING"/>
    <property type="match status" value="1"/>
</dbReference>
<dbReference type="OrthoDB" id="260824at2759"/>
<evidence type="ECO:0000313" key="9">
    <source>
        <dbReference type="Proteomes" id="UP000037923"/>
    </source>
</evidence>
<evidence type="ECO:0000256" key="3">
    <source>
        <dbReference type="ARBA" id="ARBA00022691"/>
    </source>
</evidence>
<keyword evidence="2 5" id="KW-0808">Transferase</keyword>
<dbReference type="PROSITE" id="PS50890">
    <property type="entry name" value="PUA"/>
    <property type="match status" value="1"/>
</dbReference>
<feature type="binding site" evidence="5">
    <location>
        <position position="507"/>
    </location>
    <ligand>
        <name>S-adenosyl-L-methionine</name>
        <dbReference type="ChEBI" id="CHEBI:59789"/>
    </ligand>
</feature>
<keyword evidence="1 5" id="KW-0489">Methyltransferase</keyword>
<dbReference type="Pfam" id="PF01472">
    <property type="entry name" value="PUA"/>
    <property type="match status" value="1"/>
</dbReference>
<dbReference type="VEuPathDB" id="TriTrypDB:LpyrH10_10_1950"/>
<dbReference type="PRINTS" id="PR02008">
    <property type="entry name" value="RCMTFAMILY"/>
</dbReference>
<feature type="binding site" evidence="5">
    <location>
        <begin position="395"/>
        <end position="401"/>
    </location>
    <ligand>
        <name>S-adenosyl-L-methionine</name>
        <dbReference type="ChEBI" id="CHEBI:59789"/>
    </ligand>
</feature>
<dbReference type="GO" id="GO:0000470">
    <property type="term" value="P:maturation of LSU-rRNA"/>
    <property type="evidence" value="ECO:0007669"/>
    <property type="project" value="TreeGrafter"/>
</dbReference>
<dbReference type="SUPFAM" id="SSF53335">
    <property type="entry name" value="S-adenosyl-L-methionine-dependent methyltransferases"/>
    <property type="match status" value="1"/>
</dbReference>
<comment type="caution">
    <text evidence="8">The sequence shown here is derived from an EMBL/GenBank/DDBJ whole genome shotgun (WGS) entry which is preliminary data.</text>
</comment>
<evidence type="ECO:0000256" key="2">
    <source>
        <dbReference type="ARBA" id="ARBA00022679"/>
    </source>
</evidence>
<dbReference type="RefSeq" id="XP_015658073.1">
    <property type="nucleotide sequence ID" value="XM_015803431.1"/>
</dbReference>
<dbReference type="InterPro" id="IPR001678">
    <property type="entry name" value="MeTrfase_RsmB-F_NOP2_dom"/>
</dbReference>
<organism evidence="8 9">
    <name type="scientific">Leptomonas pyrrhocoris</name>
    <name type="common">Firebug parasite</name>
    <dbReference type="NCBI Taxonomy" id="157538"/>
    <lineage>
        <taxon>Eukaryota</taxon>
        <taxon>Discoba</taxon>
        <taxon>Euglenozoa</taxon>
        <taxon>Kinetoplastea</taxon>
        <taxon>Metakinetoplastina</taxon>
        <taxon>Trypanosomatida</taxon>
        <taxon>Trypanosomatidae</taxon>
        <taxon>Leishmaniinae</taxon>
        <taxon>Leptomonas</taxon>
    </lineage>
</organism>
<dbReference type="EMBL" id="LGTL01000010">
    <property type="protein sequence ID" value="KPA79634.1"/>
    <property type="molecule type" value="Genomic_DNA"/>
</dbReference>
<keyword evidence="9" id="KW-1185">Reference proteome</keyword>
<feature type="binding site" evidence="5">
    <location>
        <position position="437"/>
    </location>
    <ligand>
        <name>S-adenosyl-L-methionine</name>
        <dbReference type="ChEBI" id="CHEBI:59789"/>
    </ligand>
</feature>
<dbReference type="GO" id="GO:0009383">
    <property type="term" value="F:rRNA (cytosine-C5-)-methyltransferase activity"/>
    <property type="evidence" value="ECO:0007669"/>
    <property type="project" value="TreeGrafter"/>
</dbReference>
<dbReference type="Proteomes" id="UP000037923">
    <property type="component" value="Unassembled WGS sequence"/>
</dbReference>
<name>A0A0N0DUZ0_LEPPY</name>
<evidence type="ECO:0000256" key="5">
    <source>
        <dbReference type="PROSITE-ProRule" id="PRU01023"/>
    </source>
</evidence>
<dbReference type="GO" id="GO:0070475">
    <property type="term" value="P:rRNA base methylation"/>
    <property type="evidence" value="ECO:0007669"/>
    <property type="project" value="TreeGrafter"/>
</dbReference>
<dbReference type="InterPro" id="IPR036974">
    <property type="entry name" value="PUA_sf"/>
</dbReference>
<evidence type="ECO:0000256" key="1">
    <source>
        <dbReference type="ARBA" id="ARBA00022603"/>
    </source>
</evidence>
<dbReference type="Gene3D" id="2.30.130.10">
    <property type="entry name" value="PUA domain"/>
    <property type="match status" value="1"/>
</dbReference>
<dbReference type="OMA" id="VCCERSR"/>
<dbReference type="PANTHER" id="PTHR22807:SF30">
    <property type="entry name" value="28S RRNA (CYTOSINE(4447)-C(5))-METHYLTRANSFERASE-RELATED"/>
    <property type="match status" value="1"/>
</dbReference>
<dbReference type="Gene3D" id="3.40.50.150">
    <property type="entry name" value="Vaccinia Virus protein VP39"/>
    <property type="match status" value="1"/>
</dbReference>
<comment type="similarity">
    <text evidence="5">Belongs to the class I-like SAM-binding methyltransferase superfamily. RsmB/NOP family.</text>
</comment>
<proteinExistence type="inferred from homology"/>
<protein>
    <recommendedName>
        <fullName evidence="7">SAM-dependent MTase RsmB/NOP-type domain-containing protein</fullName>
    </recommendedName>
</protein>
<dbReference type="Pfam" id="PF01189">
    <property type="entry name" value="Methyltr_RsmB-F"/>
    <property type="match status" value="1"/>
</dbReference>
<feature type="domain" description="SAM-dependent MTase RsmB/NOP-type" evidence="7">
    <location>
        <begin position="295"/>
        <end position="640"/>
    </location>
</feature>
<evidence type="ECO:0000313" key="8">
    <source>
        <dbReference type="EMBL" id="KPA79634.1"/>
    </source>
</evidence>
<dbReference type="InterPro" id="IPR029063">
    <property type="entry name" value="SAM-dependent_MTases_sf"/>
</dbReference>
<reference evidence="8 9" key="1">
    <citation type="submission" date="2015-07" db="EMBL/GenBank/DDBJ databases">
        <title>High-quality genome of monoxenous trypanosomatid Leptomonas pyrrhocoris.</title>
        <authorList>
            <person name="Flegontov P."/>
            <person name="Butenko A."/>
            <person name="Firsov S."/>
            <person name="Vlcek C."/>
            <person name="Logacheva M.D."/>
            <person name="Field M."/>
            <person name="Filatov D."/>
            <person name="Flegontova O."/>
            <person name="Gerasimov E."/>
            <person name="Jackson A.P."/>
            <person name="Kelly S."/>
            <person name="Opperdoes F."/>
            <person name="O'Reilly A."/>
            <person name="Votypka J."/>
            <person name="Yurchenko V."/>
            <person name="Lukes J."/>
        </authorList>
    </citation>
    <scope>NUCLEOTIDE SEQUENCE [LARGE SCALE GENOMIC DNA]</scope>
    <source>
        <strain evidence="8">H10</strain>
    </source>
</reference>
<dbReference type="PROSITE" id="PS51686">
    <property type="entry name" value="SAM_MT_RSMB_NOP"/>
    <property type="match status" value="1"/>
</dbReference>
<keyword evidence="4 5" id="KW-0694">RNA-binding</keyword>
<dbReference type="GeneID" id="26905716"/>
<feature type="active site" description="Nucleophile" evidence="5">
    <location>
        <position position="562"/>
    </location>
</feature>
<dbReference type="InterPro" id="IPR023267">
    <property type="entry name" value="RCMT"/>
</dbReference>
<evidence type="ECO:0000256" key="6">
    <source>
        <dbReference type="SAM" id="MobiDB-lite"/>
    </source>
</evidence>
<feature type="region of interest" description="Disordered" evidence="6">
    <location>
        <begin position="99"/>
        <end position="119"/>
    </location>
</feature>
<dbReference type="AlphaFoldDB" id="A0A0N0DUZ0"/>
<dbReference type="SUPFAM" id="SSF88697">
    <property type="entry name" value="PUA domain-like"/>
    <property type="match status" value="1"/>
</dbReference>
<sequence>MRKGALKLFSSSPLQMITLATYAQHVYQYAPSATTEHLRRTVWEPLGLPIKSASMTTPSPRPPHASLYAVPPITTNLRFTGANIEEQLRRCVTTTRTDSSAAAASASKTTADGPSSSLPAFSDSAGSSRYAAPLVFDKVGLPFCACVQPRVSSLAQWPPSFPLSTLPTTTEDPSQLPLVIVVDAGAAEAVLRGSDLYAPGLVTASRVFCAGEEALVAFYAERVLMDAVVSLPAEAVPHDTDEVNGACWRVVSSLTAGITLPPSQYTPLLGADDETTAAALAQHRRFLVCVGSGTLLKGWKEVLGRRTRGVVLRTDWTPQLQPSRAALRGLLHVASPTDSAVSTTPLEVDEKGGAQDEPHDAFFLQNYSSMVPVSLLVEHLSEDVFRRACVVLDACAAPGGKTSLLLSLLQARAAQEGFAAQLRDPAARAPFRVVCCERSRPRQEKLMQLLQQHFSSTEETMAGGGRVEHDYLSRVLEAHCIDANKYLRKLPPPPLQHTNAFDAILLDPPCTGLGLRPKLLPHTHSIASIRQSADYQRKLFDSCVRHLRCTPTAPGVLVYSTCTTTLEENEANVVHFLRTYPSLRLARATTPAHHALSRLSVTAYARRSAEAAVHEEEGAGGLPSSPAVLLSQEIVSLQKEKEDAAAAAAASCGSHVSPSSDAPLLVFRFMPRPLDEYDDPAEDSVGFFAAVFLCGGHDS</sequence>
<evidence type="ECO:0000259" key="7">
    <source>
        <dbReference type="PROSITE" id="PS51686"/>
    </source>
</evidence>
<accession>A0A0N0DUZ0</accession>
<evidence type="ECO:0000256" key="4">
    <source>
        <dbReference type="ARBA" id="ARBA00022884"/>
    </source>
</evidence>
<feature type="compositionally biased region" description="Low complexity" evidence="6">
    <location>
        <begin position="99"/>
        <end position="111"/>
    </location>
</feature>
<keyword evidence="3 5" id="KW-0949">S-adenosyl-L-methionine</keyword>
<dbReference type="GO" id="GO:0003723">
    <property type="term" value="F:RNA binding"/>
    <property type="evidence" value="ECO:0007669"/>
    <property type="project" value="UniProtKB-UniRule"/>
</dbReference>
<dbReference type="InterPro" id="IPR049560">
    <property type="entry name" value="MeTrfase_RsmB-F_NOP2_cat"/>
</dbReference>
<dbReference type="GO" id="GO:0005730">
    <property type="term" value="C:nucleolus"/>
    <property type="evidence" value="ECO:0007669"/>
    <property type="project" value="TreeGrafter"/>
</dbReference>
<feature type="binding site" evidence="5">
    <location>
        <position position="482"/>
    </location>
    <ligand>
        <name>S-adenosyl-L-methionine</name>
        <dbReference type="ChEBI" id="CHEBI:59789"/>
    </ligand>
</feature>
<gene>
    <name evidence="8" type="ORF">ABB37_05426</name>
</gene>
<dbReference type="InterPro" id="IPR015947">
    <property type="entry name" value="PUA-like_sf"/>
</dbReference>
<dbReference type="InterPro" id="IPR002478">
    <property type="entry name" value="PUA"/>
</dbReference>